<dbReference type="RefSeq" id="WP_378228098.1">
    <property type="nucleotide sequence ID" value="NZ_JBHSLL010000012.1"/>
</dbReference>
<keyword evidence="2" id="KW-1185">Reference proteome</keyword>
<accession>A0ABW0GUU2</accession>
<reference evidence="2" key="1">
    <citation type="journal article" date="2019" name="Int. J. Syst. Evol. Microbiol.">
        <title>The Global Catalogue of Microorganisms (GCM) 10K type strain sequencing project: providing services to taxonomists for standard genome sequencing and annotation.</title>
        <authorList>
            <consortium name="The Broad Institute Genomics Platform"/>
            <consortium name="The Broad Institute Genome Sequencing Center for Infectious Disease"/>
            <person name="Wu L."/>
            <person name="Ma J."/>
        </authorList>
    </citation>
    <scope>NUCLEOTIDE SEQUENCE [LARGE SCALE GENOMIC DNA]</scope>
    <source>
        <strain evidence="2">CGMCC 4.1415</strain>
    </source>
</reference>
<evidence type="ECO:0000313" key="2">
    <source>
        <dbReference type="Proteomes" id="UP001596016"/>
    </source>
</evidence>
<comment type="caution">
    <text evidence="1">The sequence shown here is derived from an EMBL/GenBank/DDBJ whole genome shotgun (WGS) entry which is preliminary data.</text>
</comment>
<proteinExistence type="predicted"/>
<gene>
    <name evidence="1" type="ORF">ACFPLB_04380</name>
</gene>
<dbReference type="EMBL" id="JBHSLL010000012">
    <property type="protein sequence ID" value="MFC5385202.1"/>
    <property type="molecule type" value="Genomic_DNA"/>
</dbReference>
<sequence length="409" mass="44278">MTTALEAAFPLNSNWPAATVRSKLAEAMIGVFDTPDLSGEDFSIQPYAAIAVAGPGGDLTFYAFDEADTTTADDGGITCIVVSGRRYIRSGEVIVRDAAISATISAQPATPTFGDTYIVPQAPSGDDWSGQAKTVATYTARGWVFRQPFVGMIVYVEDEDGLYHYDSSGNWISGLPIGAIADRSIPVTKLDDPFAIIKVEDVRNDPPATEPTIGTSYIVGTAPTGDFIGHVNDVARWAGSVWTFLPPTEGDTIYRRDSEQLYTWRSGQWVPSVDASPLKFFLRGGDTGTVNFPDQSTYELAAANGLTGNPGDFWLVEIVSARLVASGSGTRTFRLNIYLDNESEPRVQILSVTHNSSPADTSSAFYYIEVPDASPHDIRFVIDRIFSNSSSTTRTAQLDYNIKRLTPSE</sequence>
<evidence type="ECO:0000313" key="1">
    <source>
        <dbReference type="EMBL" id="MFC5385202.1"/>
    </source>
</evidence>
<dbReference type="InterPro" id="IPR021251">
    <property type="entry name" value="DUF2793"/>
</dbReference>
<dbReference type="Proteomes" id="UP001596016">
    <property type="component" value="Unassembled WGS sequence"/>
</dbReference>
<protein>
    <submittedName>
        <fullName evidence="1">DUF2793 domain-containing protein</fullName>
    </submittedName>
</protein>
<organism evidence="1 2">
    <name type="scientific">Aquamicrobium segne</name>
    <dbReference type="NCBI Taxonomy" id="469547"/>
    <lineage>
        <taxon>Bacteria</taxon>
        <taxon>Pseudomonadati</taxon>
        <taxon>Pseudomonadota</taxon>
        <taxon>Alphaproteobacteria</taxon>
        <taxon>Hyphomicrobiales</taxon>
        <taxon>Phyllobacteriaceae</taxon>
        <taxon>Aquamicrobium</taxon>
    </lineage>
</organism>
<dbReference type="Pfam" id="PF10983">
    <property type="entry name" value="DUF2793"/>
    <property type="match status" value="2"/>
</dbReference>
<name>A0ABW0GUU2_9HYPH</name>